<dbReference type="VEuPathDB" id="TriTrypDB:TcIL3000_0_14600"/>
<proteinExistence type="predicted"/>
<feature type="compositionally biased region" description="Polar residues" evidence="1">
    <location>
        <begin position="48"/>
        <end position="61"/>
    </location>
</feature>
<gene>
    <name evidence="2" type="ORF">TCIL3000_0_14600</name>
</gene>
<keyword evidence="3" id="KW-1185">Reference proteome</keyword>
<dbReference type="EMBL" id="CAEQ01002336">
    <property type="protein sequence ID" value="CCD16546.1"/>
    <property type="molecule type" value="Genomic_DNA"/>
</dbReference>
<comment type="caution">
    <text evidence="2">The sequence shown here is derived from an EMBL/GenBank/DDBJ whole genome shotgun (WGS) entry which is preliminary data.</text>
</comment>
<reference evidence="3" key="1">
    <citation type="submission" date="2011-07" db="EMBL/GenBank/DDBJ databases">
        <title>Divergent evolution of antigenic variation in African trypanosomes.</title>
        <authorList>
            <person name="Jackson A.P."/>
            <person name="Berry A."/>
            <person name="Allison H.C."/>
            <person name="Burton P."/>
            <person name="Anderson J."/>
            <person name="Aslett M."/>
            <person name="Brown R."/>
            <person name="Corton N."/>
            <person name="Harris D."/>
            <person name="Hauser H."/>
            <person name="Gamble J."/>
            <person name="Gilderthorp R."/>
            <person name="McQuillan J."/>
            <person name="Quail M.A."/>
            <person name="Sanders M."/>
            <person name="Van Tonder A."/>
            <person name="Ginger M.L."/>
            <person name="Donelson J.E."/>
            <person name="Field M.C."/>
            <person name="Barry J.D."/>
            <person name="Berriman M."/>
            <person name="Hertz-Fowler C."/>
        </authorList>
    </citation>
    <scope>NUCLEOTIDE SEQUENCE [LARGE SCALE GENOMIC DNA]</scope>
    <source>
        <strain evidence="3">IL3000</strain>
    </source>
</reference>
<feature type="region of interest" description="Disordered" evidence="1">
    <location>
        <begin position="46"/>
        <end position="77"/>
    </location>
</feature>
<name>F9WGV8_TRYCI</name>
<evidence type="ECO:0000313" key="3">
    <source>
        <dbReference type="Proteomes" id="UP000000702"/>
    </source>
</evidence>
<reference evidence="2 3" key="2">
    <citation type="journal article" date="2012" name="Proc. Natl. Acad. Sci. U.S.A.">
        <title>Antigenic diversity is generated by distinct evolutionary mechanisms in African trypanosome species.</title>
        <authorList>
            <person name="Jackson A.P."/>
            <person name="Berry A."/>
            <person name="Aslett M."/>
            <person name="Allison H.C."/>
            <person name="Burton P."/>
            <person name="Vavrova-Anderson J."/>
            <person name="Brown R."/>
            <person name="Browne H."/>
            <person name="Corton N."/>
            <person name="Hauser H."/>
            <person name="Gamble J."/>
            <person name="Gilderthorp R."/>
            <person name="Marcello L."/>
            <person name="McQuillan J."/>
            <person name="Otto T.D."/>
            <person name="Quail M.A."/>
            <person name="Sanders M.J."/>
            <person name="van Tonder A."/>
            <person name="Ginger M.L."/>
            <person name="Field M.C."/>
            <person name="Barry J.D."/>
            <person name="Hertz-Fowler C."/>
            <person name="Berriman M."/>
        </authorList>
    </citation>
    <scope>NUCLEOTIDE SEQUENCE [LARGE SCALE GENOMIC DNA]</scope>
    <source>
        <strain evidence="2 3">IL3000</strain>
    </source>
</reference>
<organism evidence="2 3">
    <name type="scientific">Trypanosoma congolense (strain IL3000)</name>
    <dbReference type="NCBI Taxonomy" id="1068625"/>
    <lineage>
        <taxon>Eukaryota</taxon>
        <taxon>Discoba</taxon>
        <taxon>Euglenozoa</taxon>
        <taxon>Kinetoplastea</taxon>
        <taxon>Metakinetoplastina</taxon>
        <taxon>Trypanosomatida</taxon>
        <taxon>Trypanosomatidae</taxon>
        <taxon>Trypanosoma</taxon>
        <taxon>Nannomonas</taxon>
    </lineage>
</organism>
<evidence type="ECO:0000256" key="1">
    <source>
        <dbReference type="SAM" id="MobiDB-lite"/>
    </source>
</evidence>
<dbReference type="Proteomes" id="UP000000702">
    <property type="component" value="Unassembled WGS sequence"/>
</dbReference>
<accession>F9WGV8</accession>
<evidence type="ECO:0000313" key="2">
    <source>
        <dbReference type="EMBL" id="CCD16546.1"/>
    </source>
</evidence>
<sequence>MTIVGQHRCSSRKDNWVINDAPHPFHTINATSFPLMKVKNIKKEDIAQESQKASSQVSLPHQQRKSRASRHEATHRYSTSVNWQAKAKWAVAPTNTLRASGMIDHCNILQHKTVNQHRGAALSKPYLPFPADAPQLLPHWVKSLIKIQSFTTRTESAKRKKSSSNIPQLRETHPVCHIYRQQKK</sequence>
<protein>
    <submittedName>
        <fullName evidence="2">WGS project CAEQ00000000 data, annotated contig 559</fullName>
    </submittedName>
</protein>
<dbReference type="AlphaFoldDB" id="F9WGV8"/>